<evidence type="ECO:0000313" key="3">
    <source>
        <dbReference type="Proteomes" id="UP000008062"/>
    </source>
</evidence>
<feature type="coiled-coil region" evidence="1">
    <location>
        <begin position="85"/>
        <end position="112"/>
    </location>
</feature>
<keyword evidence="1" id="KW-0175">Coiled coil</keyword>
<dbReference type="HOGENOM" id="CLU_1846715_0_0_1"/>
<protein>
    <submittedName>
        <fullName evidence="2">Uncharacterized protein</fullName>
    </submittedName>
</protein>
<evidence type="ECO:0000313" key="2">
    <source>
        <dbReference type="EMBL" id="EGP83793.1"/>
    </source>
</evidence>
<name>F9XLK5_ZYMTI</name>
<dbReference type="RefSeq" id="XP_003848817.1">
    <property type="nucleotide sequence ID" value="XM_003848769.1"/>
</dbReference>
<dbReference type="AlphaFoldDB" id="F9XLK5"/>
<reference evidence="2 3" key="1">
    <citation type="journal article" date="2011" name="PLoS Genet.">
        <title>Finished genome of the fungal wheat pathogen Mycosphaerella graminicola reveals dispensome structure, chromosome plasticity, and stealth pathogenesis.</title>
        <authorList>
            <person name="Goodwin S.B."/>
            <person name="Ben M'barek S."/>
            <person name="Dhillon B."/>
            <person name="Wittenberg A.H.J."/>
            <person name="Crane C.F."/>
            <person name="Hane J.K."/>
            <person name="Foster A.J."/>
            <person name="Van der Lee T.A.J."/>
            <person name="Grimwood J."/>
            <person name="Aerts A."/>
            <person name="Antoniw J."/>
            <person name="Bailey A."/>
            <person name="Bluhm B."/>
            <person name="Bowler J."/>
            <person name="Bristow J."/>
            <person name="van der Burgt A."/>
            <person name="Canto-Canche B."/>
            <person name="Churchill A.C.L."/>
            <person name="Conde-Ferraez L."/>
            <person name="Cools H.J."/>
            <person name="Coutinho P.M."/>
            <person name="Csukai M."/>
            <person name="Dehal P."/>
            <person name="De Wit P."/>
            <person name="Donzelli B."/>
            <person name="van de Geest H.C."/>
            <person name="van Ham R.C.H.J."/>
            <person name="Hammond-Kosack K.E."/>
            <person name="Henrissat B."/>
            <person name="Kilian A."/>
            <person name="Kobayashi A.K."/>
            <person name="Koopmann E."/>
            <person name="Kourmpetis Y."/>
            <person name="Kuzniar A."/>
            <person name="Lindquist E."/>
            <person name="Lombard V."/>
            <person name="Maliepaard C."/>
            <person name="Martins N."/>
            <person name="Mehrabi R."/>
            <person name="Nap J.P.H."/>
            <person name="Ponomarenko A."/>
            <person name="Rudd J.J."/>
            <person name="Salamov A."/>
            <person name="Schmutz J."/>
            <person name="Schouten H.J."/>
            <person name="Shapiro H."/>
            <person name="Stergiopoulos I."/>
            <person name="Torriani S.F.F."/>
            <person name="Tu H."/>
            <person name="de Vries R.P."/>
            <person name="Waalwijk C."/>
            <person name="Ware S.B."/>
            <person name="Wiebenga A."/>
            <person name="Zwiers L.-H."/>
            <person name="Oliver R.P."/>
            <person name="Grigoriev I.V."/>
            <person name="Kema G.H.J."/>
        </authorList>
    </citation>
    <scope>NUCLEOTIDE SEQUENCE [LARGE SCALE GENOMIC DNA]</scope>
    <source>
        <strain evidence="3">CBS 115943 / IPO323</strain>
    </source>
</reference>
<dbReference type="VEuPathDB" id="FungiDB:ZTRI_10.173"/>
<gene>
    <name evidence="2" type="ORF">MYCGRDRAFT_96138</name>
</gene>
<dbReference type="Proteomes" id="UP000008062">
    <property type="component" value="Chromosome 10"/>
</dbReference>
<evidence type="ECO:0000256" key="1">
    <source>
        <dbReference type="SAM" id="Coils"/>
    </source>
</evidence>
<keyword evidence="3" id="KW-1185">Reference proteome</keyword>
<dbReference type="EMBL" id="CM001205">
    <property type="protein sequence ID" value="EGP83793.1"/>
    <property type="molecule type" value="Genomic_DNA"/>
</dbReference>
<sequence>MDGKLAGSAEYFTERLRTGEDIRGGGGVGREEATIPHQLIQHIFVSLYIAPNTPSFRSRPYITMALSADRYYADDLCRRWYGVDVPSLEQELREVKYELEQKERDHRRLSERYWTLWLEFKDLERKWRKLSWRRRYPWD</sequence>
<proteinExistence type="predicted"/>
<dbReference type="GeneID" id="13397987"/>
<organism evidence="2 3">
    <name type="scientific">Zymoseptoria tritici (strain CBS 115943 / IPO323)</name>
    <name type="common">Speckled leaf blotch fungus</name>
    <name type="synonym">Septoria tritici</name>
    <dbReference type="NCBI Taxonomy" id="336722"/>
    <lineage>
        <taxon>Eukaryota</taxon>
        <taxon>Fungi</taxon>
        <taxon>Dikarya</taxon>
        <taxon>Ascomycota</taxon>
        <taxon>Pezizomycotina</taxon>
        <taxon>Dothideomycetes</taxon>
        <taxon>Dothideomycetidae</taxon>
        <taxon>Mycosphaerellales</taxon>
        <taxon>Mycosphaerellaceae</taxon>
        <taxon>Zymoseptoria</taxon>
    </lineage>
</organism>
<dbReference type="InParanoid" id="F9XLK5"/>
<dbReference type="KEGG" id="ztr:MYCGRDRAFT_96138"/>
<accession>F9XLK5</accession>